<dbReference type="Pfam" id="PF13450">
    <property type="entry name" value="NAD_binding_8"/>
    <property type="match status" value="1"/>
</dbReference>
<dbReference type="Gene3D" id="1.10.3110.10">
    <property type="entry name" value="protoporphyrinogen ix oxidase, domain 3"/>
    <property type="match status" value="1"/>
</dbReference>
<evidence type="ECO:0000259" key="1">
    <source>
        <dbReference type="Pfam" id="PF01593"/>
    </source>
</evidence>
<dbReference type="Gene3D" id="3.90.660.20">
    <property type="entry name" value="Protoporphyrinogen oxidase, mitochondrial, domain 2"/>
    <property type="match status" value="1"/>
</dbReference>
<evidence type="ECO:0000313" key="3">
    <source>
        <dbReference type="Proteomes" id="UP000053611"/>
    </source>
</evidence>
<reference evidence="2 3" key="1">
    <citation type="submission" date="2015-03" db="EMBL/GenBank/DDBJ databases">
        <title>Genomics and transcriptomics of the oil-accumulating basidiomycete yeast T. oleaginosus allow insights into substrate utilization and the diverse evolutionary trajectories of mating systems in fungi.</title>
        <authorList>
            <consortium name="DOE Joint Genome Institute"/>
            <person name="Kourist R."/>
            <person name="Kracht O."/>
            <person name="Bracharz F."/>
            <person name="Lipzen A."/>
            <person name="Nolan M."/>
            <person name="Ohm R."/>
            <person name="Grigoriev I."/>
            <person name="Sun S."/>
            <person name="Heitman J."/>
            <person name="Bruck T."/>
            <person name="Nowrousian M."/>
        </authorList>
    </citation>
    <scope>NUCLEOTIDE SEQUENCE [LARGE SCALE GENOMIC DNA]</scope>
    <source>
        <strain evidence="2 3">IBC0246</strain>
    </source>
</reference>
<name>A0A0J1B8E7_9TREE</name>
<keyword evidence="3" id="KW-1185">Reference proteome</keyword>
<dbReference type="PANTHER" id="PTHR42923">
    <property type="entry name" value="PROTOPORPHYRINOGEN OXIDASE"/>
    <property type="match status" value="1"/>
</dbReference>
<dbReference type="InterPro" id="IPR036188">
    <property type="entry name" value="FAD/NAD-bd_sf"/>
</dbReference>
<dbReference type="Gene3D" id="3.50.50.60">
    <property type="entry name" value="FAD/NAD(P)-binding domain"/>
    <property type="match status" value="2"/>
</dbReference>
<proteinExistence type="predicted"/>
<dbReference type="SUPFAM" id="SSF51905">
    <property type="entry name" value="FAD/NAD(P)-binding domain"/>
    <property type="match status" value="1"/>
</dbReference>
<dbReference type="PANTHER" id="PTHR42923:SF17">
    <property type="entry name" value="AMINE OXIDASE DOMAIN-CONTAINING PROTEIN"/>
    <property type="match status" value="1"/>
</dbReference>
<accession>A0A0J1B8E7</accession>
<organism evidence="2 3">
    <name type="scientific">Cutaneotrichosporon oleaginosum</name>
    <dbReference type="NCBI Taxonomy" id="879819"/>
    <lineage>
        <taxon>Eukaryota</taxon>
        <taxon>Fungi</taxon>
        <taxon>Dikarya</taxon>
        <taxon>Basidiomycota</taxon>
        <taxon>Agaricomycotina</taxon>
        <taxon>Tremellomycetes</taxon>
        <taxon>Trichosporonales</taxon>
        <taxon>Trichosporonaceae</taxon>
        <taxon>Cutaneotrichosporon</taxon>
    </lineage>
</organism>
<dbReference type="Proteomes" id="UP000053611">
    <property type="component" value="Unassembled WGS sequence"/>
</dbReference>
<dbReference type="InterPro" id="IPR050464">
    <property type="entry name" value="Zeta_carotene_desat/Oxidored"/>
</dbReference>
<dbReference type="EMBL" id="KQ087190">
    <property type="protein sequence ID" value="KLT44044.1"/>
    <property type="molecule type" value="Genomic_DNA"/>
</dbReference>
<dbReference type="Pfam" id="PF01593">
    <property type="entry name" value="Amino_oxidase"/>
    <property type="match status" value="1"/>
</dbReference>
<dbReference type="AlphaFoldDB" id="A0A0J1B8E7"/>
<feature type="domain" description="Amine oxidase" evidence="1">
    <location>
        <begin position="171"/>
        <end position="244"/>
    </location>
</feature>
<protein>
    <submittedName>
        <fullName evidence="2">FAD/NAD(P)-binding domain-containing protein</fullName>
    </submittedName>
</protein>
<evidence type="ECO:0000313" key="2">
    <source>
        <dbReference type="EMBL" id="KLT44044.1"/>
    </source>
</evidence>
<gene>
    <name evidence="2" type="ORF">CC85DRAFT_284073</name>
</gene>
<dbReference type="STRING" id="879819.A0A0J1B8E7"/>
<dbReference type="InterPro" id="IPR002937">
    <property type="entry name" value="Amino_oxidase"/>
</dbReference>
<sequence>MRVAIVGSGLSGLSALWFLKKHSDHEVNIYESSEHVGGQARGVIYRREGKEDVLVDTGLMAFSPAGSPTLAAFLKQLDLPTRRTDMSLTVAREPRPAGVLNLVNPRAWRLAFDKLRFGYAQAGDEPLGAWLAANGYSAAFFDEWLLPRIARLWPVTDDLAAKEMPADSVVQAVQDHEGSWEAIAGGGAALVDKLASIIPPENLHTRAEIVSITSHEYGVRLVEAGGANHIYDHVILAIPSKRAVKLLKAGGWAAPEEEALLDGQWIRLDAVPATGAGPAPLCVSSSPAPPAYDASMPAATQTLSLSYDMGRIAAQPGITLHITPGSSLEVPLPSTRSLAPLQNTRRIAYAGAWARGGRAEDALISALELVKAAPFDATPPLEVTRRRARAGAAFTLARIVLAYAESVRHLASPLWTVVSWPVALALALLETATPVPRARRQVALLRKCWE</sequence>
<dbReference type="OrthoDB" id="5977668at2759"/>
<dbReference type="GO" id="GO:0016491">
    <property type="term" value="F:oxidoreductase activity"/>
    <property type="evidence" value="ECO:0007669"/>
    <property type="project" value="InterPro"/>
</dbReference>